<dbReference type="WBParaSite" id="Pan_g8709.t1">
    <property type="protein sequence ID" value="Pan_g8709.t1"/>
    <property type="gene ID" value="Pan_g8709"/>
</dbReference>
<dbReference type="AlphaFoldDB" id="A0A7E4W9R5"/>
<evidence type="ECO:0000313" key="2">
    <source>
        <dbReference type="Proteomes" id="UP000492821"/>
    </source>
</evidence>
<reference evidence="2" key="1">
    <citation type="journal article" date="2013" name="Genetics">
        <title>The draft genome and transcriptome of Panagrellus redivivus are shaped by the harsh demands of a free-living lifestyle.</title>
        <authorList>
            <person name="Srinivasan J."/>
            <person name="Dillman A.R."/>
            <person name="Macchietto M.G."/>
            <person name="Heikkinen L."/>
            <person name="Lakso M."/>
            <person name="Fracchia K.M."/>
            <person name="Antoshechkin I."/>
            <person name="Mortazavi A."/>
            <person name="Wong G."/>
            <person name="Sternberg P.W."/>
        </authorList>
    </citation>
    <scope>NUCLEOTIDE SEQUENCE [LARGE SCALE GENOMIC DNA]</scope>
    <source>
        <strain evidence="2">MT8872</strain>
    </source>
</reference>
<dbReference type="Proteomes" id="UP000492821">
    <property type="component" value="Unassembled WGS sequence"/>
</dbReference>
<keyword evidence="2" id="KW-1185">Reference proteome</keyword>
<sequence>MASRSEDEPAAKKPRVMEDATDPLENKKEDKKETTNAADKNADVDVEEFFLDEIDKSSRLEALMLREQFLRIGLVVPKVSFDPVSDSDESDKEEEAAPVVVPKVEPEVITISSGESICIIDEK</sequence>
<feature type="compositionally biased region" description="Basic and acidic residues" evidence="1">
    <location>
        <begin position="1"/>
        <end position="34"/>
    </location>
</feature>
<feature type="region of interest" description="Disordered" evidence="1">
    <location>
        <begin position="1"/>
        <end position="42"/>
    </location>
</feature>
<accession>A0A7E4W9R5</accession>
<protein>
    <submittedName>
        <fullName evidence="3">DUF3381 domain-containing protein</fullName>
    </submittedName>
</protein>
<proteinExistence type="predicted"/>
<evidence type="ECO:0000313" key="3">
    <source>
        <dbReference type="WBParaSite" id="Pan_g8709.t1"/>
    </source>
</evidence>
<reference evidence="3" key="2">
    <citation type="submission" date="2020-10" db="UniProtKB">
        <authorList>
            <consortium name="WormBaseParasite"/>
        </authorList>
    </citation>
    <scope>IDENTIFICATION</scope>
</reference>
<name>A0A7E4W9R5_PANRE</name>
<organism evidence="2 3">
    <name type="scientific">Panagrellus redivivus</name>
    <name type="common">Microworm</name>
    <dbReference type="NCBI Taxonomy" id="6233"/>
    <lineage>
        <taxon>Eukaryota</taxon>
        <taxon>Metazoa</taxon>
        <taxon>Ecdysozoa</taxon>
        <taxon>Nematoda</taxon>
        <taxon>Chromadorea</taxon>
        <taxon>Rhabditida</taxon>
        <taxon>Tylenchina</taxon>
        <taxon>Panagrolaimomorpha</taxon>
        <taxon>Panagrolaimoidea</taxon>
        <taxon>Panagrolaimidae</taxon>
        <taxon>Panagrellus</taxon>
    </lineage>
</organism>
<evidence type="ECO:0000256" key="1">
    <source>
        <dbReference type="SAM" id="MobiDB-lite"/>
    </source>
</evidence>